<keyword evidence="1" id="KW-0732">Signal</keyword>
<dbReference type="RefSeq" id="WP_160764473.1">
    <property type="nucleotide sequence ID" value="NZ_WUPT01000002.1"/>
</dbReference>
<gene>
    <name evidence="2" type="ORF">GQ651_11950</name>
</gene>
<evidence type="ECO:0000313" key="2">
    <source>
        <dbReference type="EMBL" id="MXQ08560.1"/>
    </source>
</evidence>
<accession>A0A7C9MWR5</accession>
<dbReference type="EMBL" id="WUPT01000002">
    <property type="protein sequence ID" value="MXQ08560.1"/>
    <property type="molecule type" value="Genomic_DNA"/>
</dbReference>
<reference evidence="2 3" key="2">
    <citation type="submission" date="2020-03" db="EMBL/GenBank/DDBJ databases">
        <title>Kangsaoukella pontilimi gen. nov., sp. nov., a new member of the family Rhodobacteraceae isolated from a tidal mudflat.</title>
        <authorList>
            <person name="Kim I.S."/>
        </authorList>
    </citation>
    <scope>NUCLEOTIDE SEQUENCE [LARGE SCALE GENOMIC DNA]</scope>
    <source>
        <strain evidence="2 3">GH1-50</strain>
    </source>
</reference>
<dbReference type="AlphaFoldDB" id="A0A7C9MWR5"/>
<protein>
    <recommendedName>
        <fullName evidence="4">TraB family protein</fullName>
    </recommendedName>
</protein>
<dbReference type="Pfam" id="PF01963">
    <property type="entry name" value="TraB_PrgY_gumN"/>
    <property type="match status" value="1"/>
</dbReference>
<comment type="caution">
    <text evidence="2">The sequence shown here is derived from an EMBL/GenBank/DDBJ whole genome shotgun (WGS) entry which is preliminary data.</text>
</comment>
<proteinExistence type="predicted"/>
<sequence>MLRSVFLLISLLFPVVAAAQVCGTTDLTDSFTPEETARLDALVAPHAYSEGLTWEASRDDSRVVVVGTLHIPDARFDPIVERLSPVIEESDVLIVEATRESEAGLAQLAATRPEMFFLTSGPSLVDLLAPEEWAQLEAELATRGIPGIVAAKFQPWYASLILAVPTCALSVMQAGEVGLDRRLEAVAEAAGLEVAGLEGPEAVLQAFTGDSIDEQLEGLRITLGTTDPTNANTTTLVEMYFDGRTRASWEVSRILIDREGIANGQQMFDDIEETLLEGRNVAWEGILDDLIGGRDAVLAVGAAHLSGETGVLRALERAGYAVRPY</sequence>
<dbReference type="PANTHER" id="PTHR40590:SF1">
    <property type="entry name" value="CYTOPLASMIC PROTEIN"/>
    <property type="match status" value="1"/>
</dbReference>
<evidence type="ECO:0000256" key="1">
    <source>
        <dbReference type="SAM" id="SignalP"/>
    </source>
</evidence>
<dbReference type="CDD" id="cd14789">
    <property type="entry name" value="Tiki"/>
    <property type="match status" value="1"/>
</dbReference>
<dbReference type="InterPro" id="IPR002816">
    <property type="entry name" value="TraB/PrgY/GumN_fam"/>
</dbReference>
<dbReference type="PANTHER" id="PTHR40590">
    <property type="entry name" value="CYTOPLASMIC PROTEIN-RELATED"/>
    <property type="match status" value="1"/>
</dbReference>
<feature type="signal peptide" evidence="1">
    <location>
        <begin position="1"/>
        <end position="19"/>
    </location>
</feature>
<feature type="chain" id="PRO_5029003830" description="TraB family protein" evidence="1">
    <location>
        <begin position="20"/>
        <end position="325"/>
    </location>
</feature>
<dbReference type="InterPro" id="IPR047111">
    <property type="entry name" value="YbaP-like"/>
</dbReference>
<dbReference type="Proteomes" id="UP000480350">
    <property type="component" value="Unassembled WGS sequence"/>
</dbReference>
<keyword evidence="3" id="KW-1185">Reference proteome</keyword>
<evidence type="ECO:0008006" key="4">
    <source>
        <dbReference type="Google" id="ProtNLM"/>
    </source>
</evidence>
<name>A0A7C9MWR5_9RHOB</name>
<evidence type="ECO:0000313" key="3">
    <source>
        <dbReference type="Proteomes" id="UP000480350"/>
    </source>
</evidence>
<organism evidence="2 3">
    <name type="scientific">Kangsaoukella pontilimi</name>
    <dbReference type="NCBI Taxonomy" id="2691042"/>
    <lineage>
        <taxon>Bacteria</taxon>
        <taxon>Pseudomonadati</taxon>
        <taxon>Pseudomonadota</taxon>
        <taxon>Alphaproteobacteria</taxon>
        <taxon>Rhodobacterales</taxon>
        <taxon>Paracoccaceae</taxon>
        <taxon>Kangsaoukella</taxon>
    </lineage>
</organism>
<reference evidence="2 3" key="1">
    <citation type="submission" date="2019-12" db="EMBL/GenBank/DDBJ databases">
        <authorList>
            <person name="Lee S.D."/>
        </authorList>
    </citation>
    <scope>NUCLEOTIDE SEQUENCE [LARGE SCALE GENOMIC DNA]</scope>
    <source>
        <strain evidence="2 3">GH1-50</strain>
    </source>
</reference>